<dbReference type="PANTHER" id="PTHR47972">
    <property type="entry name" value="KINESIN-LIKE PROTEIN KLP-3"/>
    <property type="match status" value="1"/>
</dbReference>
<dbReference type="PROSITE" id="PS50088">
    <property type="entry name" value="ANK_REPEAT"/>
    <property type="match status" value="2"/>
</dbReference>
<dbReference type="EMBL" id="JATAAI010000003">
    <property type="protein sequence ID" value="KAK1746687.1"/>
    <property type="molecule type" value="Genomic_DNA"/>
</dbReference>
<evidence type="ECO:0000256" key="6">
    <source>
        <dbReference type="SAM" id="MobiDB-lite"/>
    </source>
</evidence>
<dbReference type="GO" id="GO:0003777">
    <property type="term" value="F:microtubule motor activity"/>
    <property type="evidence" value="ECO:0007669"/>
    <property type="project" value="InterPro"/>
</dbReference>
<dbReference type="Pfam" id="PF00225">
    <property type="entry name" value="Kinesin"/>
    <property type="match status" value="1"/>
</dbReference>
<feature type="region of interest" description="Disordered" evidence="6">
    <location>
        <begin position="1"/>
        <end position="47"/>
    </location>
</feature>
<reference evidence="8" key="1">
    <citation type="submission" date="2023-06" db="EMBL/GenBank/DDBJ databases">
        <title>Survivors Of The Sea: Transcriptome response of Skeletonema marinoi to long-term dormancy.</title>
        <authorList>
            <person name="Pinder M.I.M."/>
            <person name="Kourtchenko O."/>
            <person name="Robertson E.K."/>
            <person name="Larsson T."/>
            <person name="Maumus F."/>
            <person name="Osuna-Cruz C.M."/>
            <person name="Vancaester E."/>
            <person name="Stenow R."/>
            <person name="Vandepoele K."/>
            <person name="Ploug H."/>
            <person name="Bruchert V."/>
            <person name="Godhe A."/>
            <person name="Topel M."/>
        </authorList>
    </citation>
    <scope>NUCLEOTIDE SEQUENCE</scope>
    <source>
        <strain evidence="8">R05AC</strain>
    </source>
</reference>
<feature type="repeat" description="ANK" evidence="3">
    <location>
        <begin position="250"/>
        <end position="282"/>
    </location>
</feature>
<feature type="coiled-coil region" evidence="5">
    <location>
        <begin position="797"/>
        <end position="841"/>
    </location>
</feature>
<feature type="region of interest" description="Disordered" evidence="6">
    <location>
        <begin position="455"/>
        <end position="488"/>
    </location>
</feature>
<dbReference type="SMART" id="SM00248">
    <property type="entry name" value="ANK"/>
    <property type="match status" value="3"/>
</dbReference>
<comment type="caution">
    <text evidence="8">The sequence shown here is derived from an EMBL/GenBank/DDBJ whole genome shotgun (WGS) entry which is preliminary data.</text>
</comment>
<feature type="region of interest" description="Disordered" evidence="6">
    <location>
        <begin position="1220"/>
        <end position="1241"/>
    </location>
</feature>
<accession>A0AAD8YIG4</accession>
<feature type="compositionally biased region" description="Basic residues" evidence="6">
    <location>
        <begin position="83"/>
        <end position="126"/>
    </location>
</feature>
<dbReference type="InterPro" id="IPR027640">
    <property type="entry name" value="Kinesin-like_fam"/>
</dbReference>
<feature type="compositionally biased region" description="Low complexity" evidence="6">
    <location>
        <begin position="36"/>
        <end position="47"/>
    </location>
</feature>
<evidence type="ECO:0000256" key="2">
    <source>
        <dbReference type="ARBA" id="ARBA00022840"/>
    </source>
</evidence>
<protein>
    <submittedName>
        <fullName evidence="8">Kinesin family protein</fullName>
    </submittedName>
</protein>
<evidence type="ECO:0000259" key="7">
    <source>
        <dbReference type="PROSITE" id="PS50067"/>
    </source>
</evidence>
<dbReference type="GO" id="GO:0008017">
    <property type="term" value="F:microtubule binding"/>
    <property type="evidence" value="ECO:0007669"/>
    <property type="project" value="InterPro"/>
</dbReference>
<keyword evidence="5" id="KW-0175">Coiled coil</keyword>
<organism evidence="8 9">
    <name type="scientific">Skeletonema marinoi</name>
    <dbReference type="NCBI Taxonomy" id="267567"/>
    <lineage>
        <taxon>Eukaryota</taxon>
        <taxon>Sar</taxon>
        <taxon>Stramenopiles</taxon>
        <taxon>Ochrophyta</taxon>
        <taxon>Bacillariophyta</taxon>
        <taxon>Coscinodiscophyceae</taxon>
        <taxon>Thalassiosirophycidae</taxon>
        <taxon>Thalassiosirales</taxon>
        <taxon>Skeletonemataceae</taxon>
        <taxon>Skeletonema</taxon>
        <taxon>Skeletonema marinoi-dohrnii complex</taxon>
    </lineage>
</organism>
<feature type="region of interest" description="Disordered" evidence="6">
    <location>
        <begin position="82"/>
        <end position="133"/>
    </location>
</feature>
<proteinExistence type="inferred from homology"/>
<dbReference type="Gene3D" id="3.40.850.10">
    <property type="entry name" value="Kinesin motor domain"/>
    <property type="match status" value="1"/>
</dbReference>
<evidence type="ECO:0000256" key="3">
    <source>
        <dbReference type="PROSITE-ProRule" id="PRU00023"/>
    </source>
</evidence>
<keyword evidence="3" id="KW-0040">ANK repeat</keyword>
<keyword evidence="9" id="KW-1185">Reference proteome</keyword>
<evidence type="ECO:0000256" key="4">
    <source>
        <dbReference type="PROSITE-ProRule" id="PRU00283"/>
    </source>
</evidence>
<evidence type="ECO:0000256" key="1">
    <source>
        <dbReference type="ARBA" id="ARBA00022741"/>
    </source>
</evidence>
<keyword evidence="4" id="KW-0505">Motor protein</keyword>
<dbReference type="Gene3D" id="1.25.40.20">
    <property type="entry name" value="Ankyrin repeat-containing domain"/>
    <property type="match status" value="1"/>
</dbReference>
<dbReference type="PROSITE" id="PS00411">
    <property type="entry name" value="KINESIN_MOTOR_1"/>
    <property type="match status" value="1"/>
</dbReference>
<dbReference type="GO" id="GO:0007018">
    <property type="term" value="P:microtubule-based movement"/>
    <property type="evidence" value="ECO:0007669"/>
    <property type="project" value="InterPro"/>
</dbReference>
<feature type="coiled-coil region" evidence="5">
    <location>
        <begin position="595"/>
        <end position="756"/>
    </location>
</feature>
<sequence>MRRGSIVSAIGKAAKQLTPNTKKSKKKKTRRHRRSYSSSSSSSIDIESDSISSVSGSLSHASSLSASHSSCSETYEYSYDRSHGHRSNYGHHNHHHHRHHRKDNKRQQHRNHNRKRRKRRYPRHNAHYTDHSIDDEDSDRMIDLLMRIIPFYGQGDKGSDNVVIDTIHRLPQHALETRDDDGNTLLMITCQAGAFGLIPILLSKGCDVNARNNVGASSLHYACFAESFSPNAAMTLVRHGAVAEVVETEFGCTPLHWAAYHGHVELCRVLCRAGANPATIDKNGCDPISYSRESGKAACTQLLESHRGGGSGNGGNHLSAPVQEERLDWIRCMDGNMNSFYHNKETGESLWGDDFRNNIEEKKDDKYDDDAKEEITSPVTSPVQKKSLDFQVVETNITATPLPVVEAEETKQFDDGNGVDPVPAINQSQSLHRMKGNVKRPTLTRLNSWDEELDEIKKQGEPSKNQTAADKETRVLDSSSAADTVDNAVSSTQFEDRLSVLHEKLNTRLESLEEKMIRQKEEESQIKDESAISALQNDLAAMTTTTLDLKTQIGQKDLDILSLKQQIVMLETKISAKPRTFDVGVGVEISSNDDNDQALTANAESKRQLAEAQDEISKLRVQLLKTNEELNETLSRCKETENLLEVAENAVRDEKAARESLMHLFEQAKEGHQVDNALTQSLQDEKQRAETNMNELKQQLQLLKTEYSARETAAKDELLVQKAETKRLENDLEQLVASHKSEIAQLNEQQRREKEQSIDNLTQYHRAELKKVNDQLREETLSKMEIEASKYEAVAAMEMAQEKARSASAKLHEMTDLIKSSKHLEKNNEELNLSLQKETERRKVLHNTIEDMKGRIRVYVRIRPLSESEIHSDSANVMTKEDDRTIAMAADASTGAEARAWEFDKIFCGTSEDGNTQEAIFKDTSLLITSAIDGFNVCIFAYGQTGSGKTYTMFGGSGESDESQNGLATRVASELFSKLRERESSCHVEVDVSMLELHNDKLCDLLLANHNESDSFVEPTLKIRLAEHTTSGLVEVDGLTMEQVTDASTLLDVFNRGVNNRTSATTKMNADSSRSHMVASIVVSLRNRRSGHIVRGKLTLVDLAGSERVSKSGATGEQLKEAQSINKSLSALGDVIGALTSGSQHVPYRNNPLTMLMSDSIGGNAKSLMFVCCSPSDYNQRESQQSLDFAKRCRNVRNNAQRSSTGQLRALRAELSKIKAKEKGGNAVKRRPMGGMRRPGM</sequence>
<dbReference type="SUPFAM" id="SSF48403">
    <property type="entry name" value="Ankyrin repeat"/>
    <property type="match status" value="1"/>
</dbReference>
<dbReference type="Proteomes" id="UP001224775">
    <property type="component" value="Unassembled WGS sequence"/>
</dbReference>
<dbReference type="InterPro" id="IPR027417">
    <property type="entry name" value="P-loop_NTPase"/>
</dbReference>
<dbReference type="Pfam" id="PF00023">
    <property type="entry name" value="Ank"/>
    <property type="match status" value="2"/>
</dbReference>
<feature type="compositionally biased region" description="Polar residues" evidence="6">
    <location>
        <begin position="476"/>
        <end position="488"/>
    </location>
</feature>
<feature type="domain" description="Kinesin motor" evidence="7">
    <location>
        <begin position="855"/>
        <end position="1196"/>
    </location>
</feature>
<name>A0AAD8YIG4_9STRA</name>
<feature type="coiled-coil region" evidence="5">
    <location>
        <begin position="495"/>
        <end position="529"/>
    </location>
</feature>
<dbReference type="InterPro" id="IPR001752">
    <property type="entry name" value="Kinesin_motor_dom"/>
</dbReference>
<dbReference type="AlphaFoldDB" id="A0AAD8YIG4"/>
<evidence type="ECO:0000313" key="8">
    <source>
        <dbReference type="EMBL" id="KAK1746687.1"/>
    </source>
</evidence>
<evidence type="ECO:0000313" key="9">
    <source>
        <dbReference type="Proteomes" id="UP001224775"/>
    </source>
</evidence>
<feature type="compositionally biased region" description="Basic residues" evidence="6">
    <location>
        <begin position="22"/>
        <end position="35"/>
    </location>
</feature>
<dbReference type="PANTHER" id="PTHR47972:SF16">
    <property type="entry name" value="KINESIN-LIKE PROTEIN"/>
    <property type="match status" value="1"/>
</dbReference>
<feature type="repeat" description="ANK" evidence="3">
    <location>
        <begin position="181"/>
        <end position="213"/>
    </location>
</feature>
<comment type="similarity">
    <text evidence="4">Belongs to the TRAFAC class myosin-kinesin ATPase superfamily. Kinesin family.</text>
</comment>
<dbReference type="PROSITE" id="PS50297">
    <property type="entry name" value="ANK_REP_REGION"/>
    <property type="match status" value="2"/>
</dbReference>
<dbReference type="InterPro" id="IPR019821">
    <property type="entry name" value="Kinesin_motor_CS"/>
</dbReference>
<keyword evidence="2 4" id="KW-0067">ATP-binding</keyword>
<dbReference type="InterPro" id="IPR036770">
    <property type="entry name" value="Ankyrin_rpt-contain_sf"/>
</dbReference>
<keyword evidence="1 4" id="KW-0547">Nucleotide-binding</keyword>
<dbReference type="InterPro" id="IPR036961">
    <property type="entry name" value="Kinesin_motor_dom_sf"/>
</dbReference>
<dbReference type="GO" id="GO:0005524">
    <property type="term" value="F:ATP binding"/>
    <property type="evidence" value="ECO:0007669"/>
    <property type="project" value="UniProtKB-UniRule"/>
</dbReference>
<dbReference type="FunFam" id="3.40.850.10:FF:000113">
    <property type="entry name" value="Kinesin-like protein"/>
    <property type="match status" value="1"/>
</dbReference>
<dbReference type="SMART" id="SM00129">
    <property type="entry name" value="KISc"/>
    <property type="match status" value="1"/>
</dbReference>
<dbReference type="SUPFAM" id="SSF52540">
    <property type="entry name" value="P-loop containing nucleoside triphosphate hydrolases"/>
    <property type="match status" value="1"/>
</dbReference>
<feature type="binding site" evidence="4">
    <location>
        <begin position="943"/>
        <end position="950"/>
    </location>
    <ligand>
        <name>ATP</name>
        <dbReference type="ChEBI" id="CHEBI:30616"/>
    </ligand>
</feature>
<dbReference type="PROSITE" id="PS50067">
    <property type="entry name" value="KINESIN_MOTOR_2"/>
    <property type="match status" value="1"/>
</dbReference>
<gene>
    <name evidence="8" type="ORF">QTG54_002031</name>
</gene>
<dbReference type="InterPro" id="IPR002110">
    <property type="entry name" value="Ankyrin_rpt"/>
</dbReference>
<dbReference type="PRINTS" id="PR00380">
    <property type="entry name" value="KINESINHEAVY"/>
</dbReference>
<evidence type="ECO:0000256" key="5">
    <source>
        <dbReference type="SAM" id="Coils"/>
    </source>
</evidence>